<gene>
    <name evidence="4" type="ORF">HPC62_12410</name>
</gene>
<dbReference type="InterPro" id="IPR027417">
    <property type="entry name" value="P-loop_NTPase"/>
</dbReference>
<evidence type="ECO:0000313" key="4">
    <source>
        <dbReference type="EMBL" id="QKD82880.1"/>
    </source>
</evidence>
<dbReference type="Gene3D" id="1.25.10.10">
    <property type="entry name" value="Leucine-rich Repeat Variant"/>
    <property type="match status" value="1"/>
</dbReference>
<evidence type="ECO:0000259" key="3">
    <source>
        <dbReference type="Pfam" id="PF22731"/>
    </source>
</evidence>
<dbReference type="AlphaFoldDB" id="A0A6M8BF56"/>
<dbReference type="SUPFAM" id="SSF48371">
    <property type="entry name" value="ARM repeat"/>
    <property type="match status" value="1"/>
</dbReference>
<accession>A0A6M8BF56</accession>
<name>A0A6M8BF56_9CYAN</name>
<dbReference type="Pfam" id="PF13646">
    <property type="entry name" value="HEAT_2"/>
    <property type="match status" value="1"/>
</dbReference>
<dbReference type="InterPro" id="IPR054589">
    <property type="entry name" value="NCH4"/>
</dbReference>
<dbReference type="Proteomes" id="UP000505210">
    <property type="component" value="Chromosome"/>
</dbReference>
<evidence type="ECO:0000256" key="1">
    <source>
        <dbReference type="ARBA" id="ARBA00022549"/>
    </source>
</evidence>
<proteinExistence type="predicted"/>
<evidence type="ECO:0000256" key="2">
    <source>
        <dbReference type="ARBA" id="ARBA00022738"/>
    </source>
</evidence>
<dbReference type="GO" id="GO:0030089">
    <property type="term" value="C:phycobilisome"/>
    <property type="evidence" value="ECO:0007669"/>
    <property type="project" value="UniProtKB-KW"/>
</dbReference>
<sequence length="654" mass="72584">MNQHWQTAQKSFLDLPTVSQRAIHIPLPVYLNNQPIDEKLIGEALKPTFSKNTAILLITEEGGAGKTSLACQIALWGLNKQLCQHRLLPVLVETELDDKQTLFEVIRGQINTLTDQPNPIAPELLEKLLQRRRVLVIVDHLSEMGEETRKQITPYLADFPARALVVTSRLPEPLGNLPKTILKPLRIEGSSLSRFMDAYLEARNKRGLFEDEDYFNGCRRLSQMVGQRNITVLLARLYADQMIEQQEGVGGILPSSVPELMLSYLNQLNRSIEEANRRDNLAVQQDAQHIAWECLKQTYRPTTAAKSDIEKALTKNGADDIPARLVYLETRLRLVQTLEPGDKLRIVLDPLAEYLAALHWVDQCRKNPAESWTEFLDSIDLVLEQGNDSPTAIQGFLLAVRDCCQVKKKEAQVPEDIPDLLARKAGLDPAELQKIEEKRRISLLISDLSDPDEEYRIRAAKDLGKRGLAAAKAVPNLLGMAKNPNQTLEARQEALKSLGSLGACSDSLKADLAPQLIALLQADHDPKQPDELAVRRGAAEALGAMKAGQAELQAILSNETQPLTLRQGAARALGLIGAPSGQPVSMLMVQLQDGQISTQVKPIPVYQETLPMEQILNLVKVPGGEFLMGSPPEEEGRDYYQSLVWTNGEEEGSQ</sequence>
<dbReference type="RefSeq" id="WP_172356083.1">
    <property type="nucleotide sequence ID" value="NZ_CP053661.1"/>
</dbReference>
<feature type="domain" description="NACHT C-terminal Helical" evidence="3">
    <location>
        <begin position="387"/>
        <end position="429"/>
    </location>
</feature>
<keyword evidence="2" id="KW-0605">Phycobilisome</keyword>
<dbReference type="InterPro" id="IPR011989">
    <property type="entry name" value="ARM-like"/>
</dbReference>
<dbReference type="Pfam" id="PF22731">
    <property type="entry name" value="NCH4"/>
    <property type="match status" value="1"/>
</dbReference>
<dbReference type="Gene3D" id="3.40.50.300">
    <property type="entry name" value="P-loop containing nucleotide triphosphate hydrolases"/>
    <property type="match status" value="1"/>
</dbReference>
<dbReference type="KEGG" id="theu:HPC62_12410"/>
<evidence type="ECO:0000313" key="5">
    <source>
        <dbReference type="Proteomes" id="UP000505210"/>
    </source>
</evidence>
<dbReference type="EMBL" id="CP053661">
    <property type="protein sequence ID" value="QKD82880.1"/>
    <property type="molecule type" value="Genomic_DNA"/>
</dbReference>
<dbReference type="InterPro" id="IPR016024">
    <property type="entry name" value="ARM-type_fold"/>
</dbReference>
<protein>
    <recommendedName>
        <fullName evidence="3">NACHT C-terminal Helical domain-containing protein</fullName>
    </recommendedName>
</protein>
<dbReference type="SUPFAM" id="SSF52540">
    <property type="entry name" value="P-loop containing nucleoside triphosphate hydrolases"/>
    <property type="match status" value="1"/>
</dbReference>
<organism evidence="4 5">
    <name type="scientific">Thermoleptolyngbya sichuanensis A183</name>
    <dbReference type="NCBI Taxonomy" id="2737172"/>
    <lineage>
        <taxon>Bacteria</taxon>
        <taxon>Bacillati</taxon>
        <taxon>Cyanobacteriota</taxon>
        <taxon>Cyanophyceae</taxon>
        <taxon>Oculatellales</taxon>
        <taxon>Oculatellaceae</taxon>
        <taxon>Thermoleptolyngbya</taxon>
        <taxon>Thermoleptolyngbya sichuanensis</taxon>
    </lineage>
</organism>
<keyword evidence="1" id="KW-0042">Antenna complex</keyword>
<reference evidence="4 5" key="1">
    <citation type="submission" date="2020-05" db="EMBL/GenBank/DDBJ databases">
        <title>Complete genome sequence of of a novel Thermoleptolyngbya strain isolated from hot springs of Ganzi, Sichuan China.</title>
        <authorList>
            <person name="Tang J."/>
            <person name="Daroch M."/>
            <person name="Li L."/>
            <person name="Waleron K."/>
            <person name="Waleron M."/>
            <person name="Waleron M."/>
        </authorList>
    </citation>
    <scope>NUCLEOTIDE SEQUENCE [LARGE SCALE GENOMIC DNA]</scope>
    <source>
        <strain evidence="4 5">PKUAC-SCTA183</strain>
    </source>
</reference>
<keyword evidence="5" id="KW-1185">Reference proteome</keyword>